<evidence type="ECO:0000259" key="1">
    <source>
        <dbReference type="PROSITE" id="PS51186"/>
    </source>
</evidence>
<protein>
    <recommendedName>
        <fullName evidence="1">N-acetyltransferase domain-containing protein</fullName>
    </recommendedName>
</protein>
<evidence type="ECO:0000313" key="3">
    <source>
        <dbReference type="Proteomes" id="UP001443914"/>
    </source>
</evidence>
<dbReference type="InterPro" id="IPR000182">
    <property type="entry name" value="GNAT_dom"/>
</dbReference>
<name>A0AAW1H570_SAPOF</name>
<evidence type="ECO:0000313" key="2">
    <source>
        <dbReference type="EMBL" id="KAK9671262.1"/>
    </source>
</evidence>
<proteinExistence type="predicted"/>
<dbReference type="EMBL" id="JBDFQZ010000012">
    <property type="protein sequence ID" value="KAK9671262.1"/>
    <property type="molecule type" value="Genomic_DNA"/>
</dbReference>
<organism evidence="2 3">
    <name type="scientific">Saponaria officinalis</name>
    <name type="common">Common soapwort</name>
    <name type="synonym">Lychnis saponaria</name>
    <dbReference type="NCBI Taxonomy" id="3572"/>
    <lineage>
        <taxon>Eukaryota</taxon>
        <taxon>Viridiplantae</taxon>
        <taxon>Streptophyta</taxon>
        <taxon>Embryophyta</taxon>
        <taxon>Tracheophyta</taxon>
        <taxon>Spermatophyta</taxon>
        <taxon>Magnoliopsida</taxon>
        <taxon>eudicotyledons</taxon>
        <taxon>Gunneridae</taxon>
        <taxon>Pentapetalae</taxon>
        <taxon>Caryophyllales</taxon>
        <taxon>Caryophyllaceae</taxon>
        <taxon>Caryophylleae</taxon>
        <taxon>Saponaria</taxon>
    </lineage>
</organism>
<accession>A0AAW1H570</accession>
<dbReference type="Proteomes" id="UP001443914">
    <property type="component" value="Unassembled WGS sequence"/>
</dbReference>
<gene>
    <name evidence="2" type="ORF">RND81_12G017800</name>
</gene>
<dbReference type="SUPFAM" id="SSF55729">
    <property type="entry name" value="Acyl-CoA N-acyltransferases (Nat)"/>
    <property type="match status" value="1"/>
</dbReference>
<dbReference type="Pfam" id="PF13302">
    <property type="entry name" value="Acetyltransf_3"/>
    <property type="match status" value="1"/>
</dbReference>
<dbReference type="InterPro" id="IPR016181">
    <property type="entry name" value="Acyl_CoA_acyltransferase"/>
</dbReference>
<dbReference type="GO" id="GO:0016747">
    <property type="term" value="F:acyltransferase activity, transferring groups other than amino-acyl groups"/>
    <property type="evidence" value="ECO:0007669"/>
    <property type="project" value="InterPro"/>
</dbReference>
<sequence length="177" mass="20455">MSSKDQELCSKLSIRQINVDTDVDDFMVWASDDLVTRFCRRDSYKSKEQAIEYINNVAMNHPYYRVICLNNKAIGVIKVKLHEGNDKCRGVLGYVLAREYWGRGIATWAVEMVASTIFEERLELERVEALVDVENIGSQKVLKKAGFVKEGVLRKYCILKGKIRDMIMFSFLREDKS</sequence>
<reference evidence="2" key="1">
    <citation type="submission" date="2024-03" db="EMBL/GenBank/DDBJ databases">
        <title>WGS assembly of Saponaria officinalis var. Norfolk2.</title>
        <authorList>
            <person name="Jenkins J."/>
            <person name="Shu S."/>
            <person name="Grimwood J."/>
            <person name="Barry K."/>
            <person name="Goodstein D."/>
            <person name="Schmutz J."/>
            <person name="Leebens-Mack J."/>
            <person name="Osbourn A."/>
        </authorList>
    </citation>
    <scope>NUCLEOTIDE SEQUENCE [LARGE SCALE GENOMIC DNA]</scope>
    <source>
        <strain evidence="2">JIC</strain>
    </source>
</reference>
<dbReference type="PROSITE" id="PS51186">
    <property type="entry name" value="GNAT"/>
    <property type="match status" value="1"/>
</dbReference>
<dbReference type="PANTHER" id="PTHR46067:SF27">
    <property type="entry name" value="ACYL-COA N-ACYLTRANSFERASES (NAT) SUPERFAMILY PROTEIN"/>
    <property type="match status" value="1"/>
</dbReference>
<keyword evidence="3" id="KW-1185">Reference proteome</keyword>
<dbReference type="Gene3D" id="3.40.630.30">
    <property type="match status" value="1"/>
</dbReference>
<dbReference type="AlphaFoldDB" id="A0AAW1H570"/>
<comment type="caution">
    <text evidence="2">The sequence shown here is derived from an EMBL/GenBank/DDBJ whole genome shotgun (WGS) entry which is preliminary data.</text>
</comment>
<dbReference type="PANTHER" id="PTHR46067">
    <property type="entry name" value="ACYL-COA N-ACYLTRANSFERASES (NAT) SUPERFAMILY PROTEIN"/>
    <property type="match status" value="1"/>
</dbReference>
<feature type="domain" description="N-acetyltransferase" evidence="1">
    <location>
        <begin position="12"/>
        <end position="173"/>
    </location>
</feature>